<evidence type="ECO:0000259" key="3">
    <source>
        <dbReference type="PROSITE" id="PS50943"/>
    </source>
</evidence>
<dbReference type="PANTHER" id="PTHR46797">
    <property type="entry name" value="HTH-TYPE TRANSCRIPTIONAL REGULATOR"/>
    <property type="match status" value="1"/>
</dbReference>
<evidence type="ECO:0000256" key="1">
    <source>
        <dbReference type="ARBA" id="ARBA00023125"/>
    </source>
</evidence>
<dbReference type="AlphaFoldDB" id="A0A1H6DXW1"/>
<feature type="region of interest" description="Disordered" evidence="2">
    <location>
        <begin position="188"/>
        <end position="227"/>
    </location>
</feature>
<dbReference type="GO" id="GO:0003677">
    <property type="term" value="F:DNA binding"/>
    <property type="evidence" value="ECO:0007669"/>
    <property type="project" value="UniProtKB-KW"/>
</dbReference>
<dbReference type="InterPro" id="IPR050807">
    <property type="entry name" value="TransReg_Diox_bact_type"/>
</dbReference>
<feature type="domain" description="HTH cro/C1-type" evidence="3">
    <location>
        <begin position="11"/>
        <end position="65"/>
    </location>
</feature>
<sequence>MQLNEQVGRRLRALREERRLSLSELARRSGLGKATLSELEGGRRNPTLETLYALTTALGVPLSTALADQAGSAPPVPEARARASGDAVTALLTERHEGAGAVTEVFRVRIRAGAVQRSGPHLTGTREHLYVLSGTALVGDPAAPTTAGPGEHAHWRADGTHVYSAPHGDVEAVLFVRYPLAAGPYRTMAGPPTDHSAVPGAAPGTGPSTDAAAPPAGPPSDDGSTRA</sequence>
<dbReference type="Proteomes" id="UP000236754">
    <property type="component" value="Unassembled WGS sequence"/>
</dbReference>
<dbReference type="InterPro" id="IPR011051">
    <property type="entry name" value="RmlC_Cupin_sf"/>
</dbReference>
<keyword evidence="1" id="KW-0238">DNA-binding</keyword>
<dbReference type="GO" id="GO:0005829">
    <property type="term" value="C:cytosol"/>
    <property type="evidence" value="ECO:0007669"/>
    <property type="project" value="TreeGrafter"/>
</dbReference>
<dbReference type="GO" id="GO:0003700">
    <property type="term" value="F:DNA-binding transcription factor activity"/>
    <property type="evidence" value="ECO:0007669"/>
    <property type="project" value="TreeGrafter"/>
</dbReference>
<dbReference type="Gene3D" id="1.10.260.40">
    <property type="entry name" value="lambda repressor-like DNA-binding domains"/>
    <property type="match status" value="1"/>
</dbReference>
<dbReference type="CDD" id="cd00093">
    <property type="entry name" value="HTH_XRE"/>
    <property type="match status" value="1"/>
</dbReference>
<dbReference type="InterPro" id="IPR014710">
    <property type="entry name" value="RmlC-like_jellyroll"/>
</dbReference>
<accession>A0A1H6DXW1</accession>
<dbReference type="EMBL" id="FNVU01000021">
    <property type="protein sequence ID" value="SEG90167.1"/>
    <property type="molecule type" value="Genomic_DNA"/>
</dbReference>
<dbReference type="InterPro" id="IPR001387">
    <property type="entry name" value="Cro/C1-type_HTH"/>
</dbReference>
<evidence type="ECO:0000313" key="4">
    <source>
        <dbReference type="EMBL" id="SEG90167.1"/>
    </source>
</evidence>
<dbReference type="SUPFAM" id="SSF47413">
    <property type="entry name" value="lambda repressor-like DNA-binding domains"/>
    <property type="match status" value="1"/>
</dbReference>
<dbReference type="InterPro" id="IPR010982">
    <property type="entry name" value="Lambda_DNA-bd_dom_sf"/>
</dbReference>
<gene>
    <name evidence="4" type="ORF">SAMN05216223_12199</name>
</gene>
<evidence type="ECO:0000313" key="5">
    <source>
        <dbReference type="Proteomes" id="UP000236754"/>
    </source>
</evidence>
<feature type="compositionally biased region" description="Low complexity" evidence="2">
    <location>
        <begin position="199"/>
        <end position="227"/>
    </location>
</feature>
<evidence type="ECO:0000256" key="2">
    <source>
        <dbReference type="SAM" id="MobiDB-lite"/>
    </source>
</evidence>
<reference evidence="4 5" key="1">
    <citation type="submission" date="2016-10" db="EMBL/GenBank/DDBJ databases">
        <authorList>
            <person name="de Groot N.N."/>
        </authorList>
    </citation>
    <scope>NUCLEOTIDE SEQUENCE [LARGE SCALE GENOMIC DNA]</scope>
    <source>
        <strain evidence="4 5">CGMCC 4.2023</strain>
    </source>
</reference>
<dbReference type="Pfam" id="PF01381">
    <property type="entry name" value="HTH_3"/>
    <property type="match status" value="1"/>
</dbReference>
<dbReference type="PANTHER" id="PTHR46797:SF1">
    <property type="entry name" value="METHYLPHOSPHONATE SYNTHASE"/>
    <property type="match status" value="1"/>
</dbReference>
<dbReference type="OrthoDB" id="5584941at2"/>
<name>A0A1H6DXW1_9ACTN</name>
<dbReference type="SUPFAM" id="SSF51182">
    <property type="entry name" value="RmlC-like cupins"/>
    <property type="match status" value="1"/>
</dbReference>
<protein>
    <submittedName>
        <fullName evidence="4">Transcriptional regulator, XRE family with cupin sensor</fullName>
    </submittedName>
</protein>
<dbReference type="PROSITE" id="PS50943">
    <property type="entry name" value="HTH_CROC1"/>
    <property type="match status" value="1"/>
</dbReference>
<dbReference type="SMART" id="SM00530">
    <property type="entry name" value="HTH_XRE"/>
    <property type="match status" value="1"/>
</dbReference>
<organism evidence="4 5">
    <name type="scientific">Actinacidiphila yanglinensis</name>
    <dbReference type="NCBI Taxonomy" id="310779"/>
    <lineage>
        <taxon>Bacteria</taxon>
        <taxon>Bacillati</taxon>
        <taxon>Actinomycetota</taxon>
        <taxon>Actinomycetes</taxon>
        <taxon>Kitasatosporales</taxon>
        <taxon>Streptomycetaceae</taxon>
        <taxon>Actinacidiphila</taxon>
    </lineage>
</organism>
<keyword evidence="5" id="KW-1185">Reference proteome</keyword>
<proteinExistence type="predicted"/>
<dbReference type="Gene3D" id="2.60.120.10">
    <property type="entry name" value="Jelly Rolls"/>
    <property type="match status" value="1"/>
</dbReference>